<dbReference type="OrthoDB" id="306876at2759"/>
<keyword evidence="9" id="KW-1185">Reference proteome</keyword>
<dbReference type="Gene3D" id="1.10.3730.20">
    <property type="match status" value="1"/>
</dbReference>
<feature type="transmembrane region" description="Helical" evidence="6">
    <location>
        <begin position="298"/>
        <end position="317"/>
    </location>
</feature>
<dbReference type="InterPro" id="IPR037185">
    <property type="entry name" value="EmrE-like"/>
</dbReference>
<evidence type="ECO:0000256" key="2">
    <source>
        <dbReference type="ARBA" id="ARBA00007635"/>
    </source>
</evidence>
<evidence type="ECO:0000256" key="6">
    <source>
        <dbReference type="SAM" id="Phobius"/>
    </source>
</evidence>
<keyword evidence="5 6" id="KW-0472">Membrane</keyword>
<gene>
    <name evidence="8" type="ORF">Tsubulata_044253</name>
</gene>
<dbReference type="SUPFAM" id="SSF103481">
    <property type="entry name" value="Multidrug resistance efflux transporter EmrE"/>
    <property type="match status" value="1"/>
</dbReference>
<evidence type="ECO:0000259" key="7">
    <source>
        <dbReference type="Pfam" id="PF00892"/>
    </source>
</evidence>
<dbReference type="EMBL" id="JAKUCV010006744">
    <property type="protein sequence ID" value="KAJ4826117.1"/>
    <property type="molecule type" value="Genomic_DNA"/>
</dbReference>
<reference evidence="8" key="2">
    <citation type="journal article" date="2023" name="Plants (Basel)">
        <title>Annotation of the Turnera subulata (Passifloraceae) Draft Genome Reveals the S-Locus Evolved after the Divergence of Turneroideae from Passifloroideae in a Stepwise Manner.</title>
        <authorList>
            <person name="Henning P.M."/>
            <person name="Roalson E.H."/>
            <person name="Mir W."/>
            <person name="McCubbin A.G."/>
            <person name="Shore J.S."/>
        </authorList>
    </citation>
    <scope>NUCLEOTIDE SEQUENCE</scope>
    <source>
        <strain evidence="8">F60SS</strain>
    </source>
</reference>
<organism evidence="8 9">
    <name type="scientific">Turnera subulata</name>
    <dbReference type="NCBI Taxonomy" id="218843"/>
    <lineage>
        <taxon>Eukaryota</taxon>
        <taxon>Viridiplantae</taxon>
        <taxon>Streptophyta</taxon>
        <taxon>Embryophyta</taxon>
        <taxon>Tracheophyta</taxon>
        <taxon>Spermatophyta</taxon>
        <taxon>Magnoliopsida</taxon>
        <taxon>eudicotyledons</taxon>
        <taxon>Gunneridae</taxon>
        <taxon>Pentapetalae</taxon>
        <taxon>rosids</taxon>
        <taxon>fabids</taxon>
        <taxon>Malpighiales</taxon>
        <taxon>Passifloraceae</taxon>
        <taxon>Turnera</taxon>
    </lineage>
</organism>
<feature type="transmembrane region" description="Helical" evidence="6">
    <location>
        <begin position="105"/>
        <end position="121"/>
    </location>
</feature>
<comment type="subcellular location">
    <subcellularLocation>
        <location evidence="1">Membrane</location>
        <topology evidence="1">Multi-pass membrane protein</topology>
    </subcellularLocation>
</comment>
<evidence type="ECO:0000256" key="3">
    <source>
        <dbReference type="ARBA" id="ARBA00022692"/>
    </source>
</evidence>
<evidence type="ECO:0000256" key="1">
    <source>
        <dbReference type="ARBA" id="ARBA00004141"/>
    </source>
</evidence>
<comment type="caution">
    <text evidence="8">The sequence shown here is derived from an EMBL/GenBank/DDBJ whole genome shotgun (WGS) entry which is preliminary data.</text>
</comment>
<protein>
    <recommendedName>
        <fullName evidence="7">EamA domain-containing protein</fullName>
    </recommendedName>
</protein>
<keyword evidence="3 6" id="KW-0812">Transmembrane</keyword>
<feature type="transmembrane region" description="Helical" evidence="6">
    <location>
        <begin position="133"/>
        <end position="154"/>
    </location>
</feature>
<feature type="transmembrane region" description="Helical" evidence="6">
    <location>
        <begin position="222"/>
        <end position="243"/>
    </location>
</feature>
<reference evidence="8" key="1">
    <citation type="submission" date="2022-02" db="EMBL/GenBank/DDBJ databases">
        <authorList>
            <person name="Henning P.M."/>
            <person name="McCubbin A.G."/>
            <person name="Shore J.S."/>
        </authorList>
    </citation>
    <scope>NUCLEOTIDE SEQUENCE</scope>
    <source>
        <strain evidence="8">F60SS</strain>
        <tissue evidence="8">Leaves</tissue>
    </source>
</reference>
<dbReference type="AlphaFoldDB" id="A0A9Q0F981"/>
<dbReference type="GO" id="GO:0016020">
    <property type="term" value="C:membrane"/>
    <property type="evidence" value="ECO:0007669"/>
    <property type="project" value="UniProtKB-SubCell"/>
</dbReference>
<dbReference type="Proteomes" id="UP001141552">
    <property type="component" value="Unassembled WGS sequence"/>
</dbReference>
<feature type="transmembrane region" description="Helical" evidence="6">
    <location>
        <begin position="329"/>
        <end position="346"/>
    </location>
</feature>
<feature type="transmembrane region" description="Helical" evidence="6">
    <location>
        <begin position="266"/>
        <end position="286"/>
    </location>
</feature>
<keyword evidence="4 6" id="KW-1133">Transmembrane helix</keyword>
<name>A0A9Q0F981_9ROSI</name>
<evidence type="ECO:0000256" key="5">
    <source>
        <dbReference type="ARBA" id="ARBA00023136"/>
    </source>
</evidence>
<feature type="transmembrane region" description="Helical" evidence="6">
    <location>
        <begin position="166"/>
        <end position="187"/>
    </location>
</feature>
<evidence type="ECO:0000313" key="8">
    <source>
        <dbReference type="EMBL" id="KAJ4826117.1"/>
    </source>
</evidence>
<dbReference type="PANTHER" id="PTHR22911:SF6">
    <property type="entry name" value="SOLUTE CARRIER FAMILY 35 MEMBER G1"/>
    <property type="match status" value="1"/>
</dbReference>
<evidence type="ECO:0000313" key="9">
    <source>
        <dbReference type="Proteomes" id="UP001141552"/>
    </source>
</evidence>
<dbReference type="InterPro" id="IPR000620">
    <property type="entry name" value="EamA_dom"/>
</dbReference>
<comment type="similarity">
    <text evidence="2">Belongs to the drug/metabolite transporter (DMT) superfamily. Plant drug/metabolite exporter (P-DME) (TC 2.A.7.4) family.</text>
</comment>
<feature type="transmembrane region" description="Helical" evidence="6">
    <location>
        <begin position="193"/>
        <end position="215"/>
    </location>
</feature>
<feature type="transmembrane region" description="Helical" evidence="6">
    <location>
        <begin position="383"/>
        <end position="403"/>
    </location>
</feature>
<dbReference type="Pfam" id="PF00892">
    <property type="entry name" value="EamA"/>
    <property type="match status" value="1"/>
</dbReference>
<feature type="domain" description="EamA" evidence="7">
    <location>
        <begin position="108"/>
        <end position="239"/>
    </location>
</feature>
<dbReference type="PANTHER" id="PTHR22911">
    <property type="entry name" value="ACYL-MALONYL CONDENSING ENZYME-RELATED"/>
    <property type="match status" value="1"/>
</dbReference>
<sequence>MAASTEISDEDHSVELVVCDGPAPQPDGVDGDGGSISEEITPLLKPAEKPKINIFSVSYSRRRPKTVSASNFSFPPLTEQVVKLQEAETSTVTQFVLWVWNGSRYSGLLCVGFSSVLYFLMELLSDTFSPQSIPLFESAFARCTVTLALSYLWLRRAAQPIFGPAHAWKFLFFRSLTGCLSLLSFVYCIQSLPLSQAIALSFTTPIMASVVARIMLHEKLKIADIGGLACSFFGVLFIFRQILTTQEILARAGEAHYTVKRGSHPVYALLAGIFSSISGGISYCLIKAGANACDQPVATVFSFGILASPITAISMFAFEDFVLPDLSSFFLMLILGGLAFSAEVFLARGLQLEKTSKVTNILYIEIVMLQLWAIGSLRITPSFGGLVGCLLILFSVCYTMYIGPDKETE</sequence>
<evidence type="ECO:0000256" key="4">
    <source>
        <dbReference type="ARBA" id="ARBA00022989"/>
    </source>
</evidence>
<proteinExistence type="inferred from homology"/>
<accession>A0A9Q0F981</accession>